<dbReference type="EMBL" id="FQUO01000012">
    <property type="protein sequence ID" value="SHF81984.1"/>
    <property type="molecule type" value="Genomic_DNA"/>
</dbReference>
<protein>
    <submittedName>
        <fullName evidence="6">RND family efflux transporter, MFP subunit</fullName>
    </submittedName>
</protein>
<evidence type="ECO:0000259" key="5">
    <source>
        <dbReference type="Pfam" id="PF25967"/>
    </source>
</evidence>
<dbReference type="GO" id="GO:1990281">
    <property type="term" value="C:efflux pump complex"/>
    <property type="evidence" value="ECO:0007669"/>
    <property type="project" value="TreeGrafter"/>
</dbReference>
<evidence type="ECO:0000256" key="2">
    <source>
        <dbReference type="SAM" id="Coils"/>
    </source>
</evidence>
<name>A0A1M5ES66_9BACT</name>
<dbReference type="InterPro" id="IPR058648">
    <property type="entry name" value="HH_CzcB-like"/>
</dbReference>
<dbReference type="AlphaFoldDB" id="A0A1M5ES66"/>
<dbReference type="PROSITE" id="PS51257">
    <property type="entry name" value="PROKAR_LIPOPROTEIN"/>
    <property type="match status" value="1"/>
</dbReference>
<feature type="coiled-coil region" evidence="2">
    <location>
        <begin position="23"/>
        <end position="57"/>
    </location>
</feature>
<feature type="domain" description="Multidrug resistance protein MdtA-like C-terminal permuted SH3" evidence="5">
    <location>
        <begin position="313"/>
        <end position="375"/>
    </location>
</feature>
<dbReference type="Gene3D" id="2.40.30.170">
    <property type="match status" value="1"/>
</dbReference>
<dbReference type="Pfam" id="PF25954">
    <property type="entry name" value="Beta-barrel_RND_2"/>
    <property type="match status" value="1"/>
</dbReference>
<dbReference type="STRING" id="1302690.BUE76_04710"/>
<dbReference type="RefSeq" id="WP_073045068.1">
    <property type="nucleotide sequence ID" value="NZ_FQUO01000012.1"/>
</dbReference>
<dbReference type="InterPro" id="IPR006143">
    <property type="entry name" value="RND_pump_MFP"/>
</dbReference>
<evidence type="ECO:0000313" key="7">
    <source>
        <dbReference type="Proteomes" id="UP000184368"/>
    </source>
</evidence>
<dbReference type="PANTHER" id="PTHR30469">
    <property type="entry name" value="MULTIDRUG RESISTANCE PROTEIN MDTA"/>
    <property type="match status" value="1"/>
</dbReference>
<gene>
    <name evidence="6" type="ORF">SAMN05444008_112163</name>
</gene>
<dbReference type="Proteomes" id="UP000184368">
    <property type="component" value="Unassembled WGS sequence"/>
</dbReference>
<dbReference type="PANTHER" id="PTHR30469:SF15">
    <property type="entry name" value="HLYD FAMILY OF SECRETION PROTEINS"/>
    <property type="match status" value="1"/>
</dbReference>
<proteinExistence type="inferred from homology"/>
<dbReference type="NCBIfam" id="TIGR01730">
    <property type="entry name" value="RND_mfp"/>
    <property type="match status" value="1"/>
</dbReference>
<reference evidence="6 7" key="1">
    <citation type="submission" date="2016-11" db="EMBL/GenBank/DDBJ databases">
        <authorList>
            <person name="Jaros S."/>
            <person name="Januszkiewicz K."/>
            <person name="Wedrychowicz H."/>
        </authorList>
    </citation>
    <scope>NUCLEOTIDE SEQUENCE [LARGE SCALE GENOMIC DNA]</scope>
    <source>
        <strain evidence="6 7">DSM 26897</strain>
    </source>
</reference>
<dbReference type="OrthoDB" id="9806939at2"/>
<dbReference type="InterPro" id="IPR058792">
    <property type="entry name" value="Beta-barrel_RND_2"/>
</dbReference>
<sequence length="386" mass="42027">MQKNTSIFLLLLLLVAASCGSSRKDEAGSLNDKKAQLEQLRKEQKELAARITTLEQEVAVADPNAARGVAKLVNVAPVASEDFTHYVDLQGKVDATNISYVAPPNGQGGIVTALLVKQGDNVRRGQVLARLDDALIRQQIEPLRVQLQTAEDTYKRTKNLWDQGIGTYQQVLTAQTQVETLRKQIGIIQQQAGLMTITAPQGGVADQVNVRVGEMFVGNTAMGPQIRIVNTGRLKIIAEVPENYLGKVSKGSKLQVSLPDVNKTFETTVNVVGQTIDPARRTFYIEAPVPTEAGMKPNQVASVRIQDYARTGAITIPVNTLQNDDKGKFVMVATKEGDKTVARKKYVEVGELYREKLEVKSGLTGGEQLIIQGFQGLYDGQQVTTG</sequence>
<dbReference type="InterPro" id="IPR058627">
    <property type="entry name" value="MdtA-like_C"/>
</dbReference>
<keyword evidence="2" id="KW-0175">Coiled coil</keyword>
<accession>A0A1M5ES66</accession>
<evidence type="ECO:0000259" key="3">
    <source>
        <dbReference type="Pfam" id="PF25893"/>
    </source>
</evidence>
<feature type="domain" description="CusB-like beta-barrel" evidence="4">
    <location>
        <begin position="236"/>
        <end position="307"/>
    </location>
</feature>
<dbReference type="Gene3D" id="2.40.420.20">
    <property type="match status" value="1"/>
</dbReference>
<dbReference type="Gene3D" id="2.40.50.100">
    <property type="match status" value="1"/>
</dbReference>
<dbReference type="SUPFAM" id="SSF111369">
    <property type="entry name" value="HlyD-like secretion proteins"/>
    <property type="match status" value="1"/>
</dbReference>
<evidence type="ECO:0000313" key="6">
    <source>
        <dbReference type="EMBL" id="SHF81984.1"/>
    </source>
</evidence>
<comment type="similarity">
    <text evidence="1">Belongs to the membrane fusion protein (MFP) (TC 8.A.1) family.</text>
</comment>
<keyword evidence="7" id="KW-1185">Reference proteome</keyword>
<dbReference type="GO" id="GO:0015562">
    <property type="term" value="F:efflux transmembrane transporter activity"/>
    <property type="evidence" value="ECO:0007669"/>
    <property type="project" value="TreeGrafter"/>
</dbReference>
<dbReference type="Pfam" id="PF25893">
    <property type="entry name" value="HH_CzcB"/>
    <property type="match status" value="1"/>
</dbReference>
<dbReference type="Pfam" id="PF25967">
    <property type="entry name" value="RND-MFP_C"/>
    <property type="match status" value="1"/>
</dbReference>
<organism evidence="6 7">
    <name type="scientific">Cnuella takakiae</name>
    <dbReference type="NCBI Taxonomy" id="1302690"/>
    <lineage>
        <taxon>Bacteria</taxon>
        <taxon>Pseudomonadati</taxon>
        <taxon>Bacteroidota</taxon>
        <taxon>Chitinophagia</taxon>
        <taxon>Chitinophagales</taxon>
        <taxon>Chitinophagaceae</taxon>
        <taxon>Cnuella</taxon>
    </lineage>
</organism>
<dbReference type="Gene3D" id="1.10.287.470">
    <property type="entry name" value="Helix hairpin bin"/>
    <property type="match status" value="1"/>
</dbReference>
<feature type="domain" description="CzcB-like alpha-helical hairpin" evidence="3">
    <location>
        <begin position="140"/>
        <end position="191"/>
    </location>
</feature>
<evidence type="ECO:0000259" key="4">
    <source>
        <dbReference type="Pfam" id="PF25954"/>
    </source>
</evidence>
<evidence type="ECO:0000256" key="1">
    <source>
        <dbReference type="ARBA" id="ARBA00009477"/>
    </source>
</evidence>